<reference evidence="1 2" key="1">
    <citation type="journal article" date="2019" name="Sci. Rep.">
        <title>Orb-weaving spider Araneus ventricosus genome elucidates the spidroin gene catalogue.</title>
        <authorList>
            <person name="Kono N."/>
            <person name="Nakamura H."/>
            <person name="Ohtoshi R."/>
            <person name="Moran D.A.P."/>
            <person name="Shinohara A."/>
            <person name="Yoshida Y."/>
            <person name="Fujiwara M."/>
            <person name="Mori M."/>
            <person name="Tomita M."/>
            <person name="Arakawa K."/>
        </authorList>
    </citation>
    <scope>NUCLEOTIDE SEQUENCE [LARGE SCALE GENOMIC DNA]</scope>
</reference>
<evidence type="ECO:0000313" key="2">
    <source>
        <dbReference type="Proteomes" id="UP000499080"/>
    </source>
</evidence>
<dbReference type="EMBL" id="BGPR01000164">
    <property type="protein sequence ID" value="GBM01059.1"/>
    <property type="molecule type" value="Genomic_DNA"/>
</dbReference>
<keyword evidence="2" id="KW-1185">Reference proteome</keyword>
<sequence>MYHILIIYHTSGRKPEAVPVLLVVRMEWSKILWILELISDWFFRLLGLDPNLSSSDYDLIPKEEENPLCDIRYRIVLEILKVIDRSI</sequence>
<dbReference type="AlphaFoldDB" id="A0A4Y2C9R2"/>
<dbReference type="Proteomes" id="UP000499080">
    <property type="component" value="Unassembled WGS sequence"/>
</dbReference>
<organism evidence="1 2">
    <name type="scientific">Araneus ventricosus</name>
    <name type="common">Orbweaver spider</name>
    <name type="synonym">Epeira ventricosa</name>
    <dbReference type="NCBI Taxonomy" id="182803"/>
    <lineage>
        <taxon>Eukaryota</taxon>
        <taxon>Metazoa</taxon>
        <taxon>Ecdysozoa</taxon>
        <taxon>Arthropoda</taxon>
        <taxon>Chelicerata</taxon>
        <taxon>Arachnida</taxon>
        <taxon>Araneae</taxon>
        <taxon>Araneomorphae</taxon>
        <taxon>Entelegynae</taxon>
        <taxon>Araneoidea</taxon>
        <taxon>Araneidae</taxon>
        <taxon>Araneus</taxon>
    </lineage>
</organism>
<name>A0A4Y2C9R2_ARAVE</name>
<comment type="caution">
    <text evidence="1">The sequence shown here is derived from an EMBL/GenBank/DDBJ whole genome shotgun (WGS) entry which is preliminary data.</text>
</comment>
<accession>A0A4Y2C9R2</accession>
<evidence type="ECO:0000313" key="1">
    <source>
        <dbReference type="EMBL" id="GBM01059.1"/>
    </source>
</evidence>
<protein>
    <submittedName>
        <fullName evidence="1">Uncharacterized protein</fullName>
    </submittedName>
</protein>
<gene>
    <name evidence="1" type="ORF">AVEN_136618_1</name>
</gene>
<proteinExistence type="predicted"/>